<dbReference type="RefSeq" id="WP_184562008.1">
    <property type="nucleotide sequence ID" value="NZ_JACIEI010000001.1"/>
</dbReference>
<dbReference type="AlphaFoldDB" id="A0A7W6GZJ6"/>
<dbReference type="Proteomes" id="UP000530268">
    <property type="component" value="Unassembled WGS sequence"/>
</dbReference>
<evidence type="ECO:0000313" key="1">
    <source>
        <dbReference type="EMBL" id="MBB3992658.1"/>
    </source>
</evidence>
<name>A0A7W6GZJ6_9RHOB</name>
<sequence>MSTTRLSPEKWIDAGFSALCSDGPASLAAEPLARRLGTTKGSFYWHFKDVPAYHAALTRQWHSNALADVVEQLTTEGAPDTRLRTFGHNILKSPTESALRIWAQSEPSVAASMAEVDAERLTYLQHLLNHFGLRNPAFAHAILATLIGLPQSHTTTDPQAAFDALVDTILALS</sequence>
<evidence type="ECO:0000313" key="2">
    <source>
        <dbReference type="Proteomes" id="UP000530268"/>
    </source>
</evidence>
<reference evidence="1 2" key="1">
    <citation type="submission" date="2020-08" db="EMBL/GenBank/DDBJ databases">
        <title>Genomic Encyclopedia of Type Strains, Phase IV (KMG-IV): sequencing the most valuable type-strain genomes for metagenomic binning, comparative biology and taxonomic classification.</title>
        <authorList>
            <person name="Goeker M."/>
        </authorList>
    </citation>
    <scope>NUCLEOTIDE SEQUENCE [LARGE SCALE GENOMIC DNA]</scope>
    <source>
        <strain evidence="1 2">DSM 102234</strain>
    </source>
</reference>
<comment type="caution">
    <text evidence="1">The sequence shown here is derived from an EMBL/GenBank/DDBJ whole genome shotgun (WGS) entry which is preliminary data.</text>
</comment>
<gene>
    <name evidence="1" type="ORF">GGR95_000277</name>
</gene>
<proteinExistence type="predicted"/>
<keyword evidence="2" id="KW-1185">Reference proteome</keyword>
<organism evidence="1 2">
    <name type="scientific">Sulfitobacter undariae</name>
    <dbReference type="NCBI Taxonomy" id="1563671"/>
    <lineage>
        <taxon>Bacteria</taxon>
        <taxon>Pseudomonadati</taxon>
        <taxon>Pseudomonadota</taxon>
        <taxon>Alphaproteobacteria</taxon>
        <taxon>Rhodobacterales</taxon>
        <taxon>Roseobacteraceae</taxon>
        <taxon>Sulfitobacter</taxon>
    </lineage>
</organism>
<accession>A0A7W6GZJ6</accession>
<dbReference type="EMBL" id="JACIEI010000001">
    <property type="protein sequence ID" value="MBB3992658.1"/>
    <property type="molecule type" value="Genomic_DNA"/>
</dbReference>
<protein>
    <submittedName>
        <fullName evidence="1">AcrR family transcriptional regulator</fullName>
    </submittedName>
</protein>
<dbReference type="SUPFAM" id="SSF46689">
    <property type="entry name" value="Homeodomain-like"/>
    <property type="match status" value="1"/>
</dbReference>
<dbReference type="Gene3D" id="1.10.357.10">
    <property type="entry name" value="Tetracycline Repressor, domain 2"/>
    <property type="match status" value="1"/>
</dbReference>
<dbReference type="InterPro" id="IPR009057">
    <property type="entry name" value="Homeodomain-like_sf"/>
</dbReference>